<evidence type="ECO:0000256" key="1">
    <source>
        <dbReference type="ARBA" id="ARBA00022723"/>
    </source>
</evidence>
<comment type="caution">
    <text evidence="4">The sequence shown here is derived from an EMBL/GenBank/DDBJ whole genome shotgun (WGS) entry which is preliminary data.</text>
</comment>
<keyword evidence="5" id="KW-1185">Reference proteome</keyword>
<keyword evidence="2" id="KW-0378">Hydrolase</keyword>
<protein>
    <submittedName>
        <fullName evidence="4">Peptidoglycan/xylan/chitin deacetylase (PgdA/CDA1 family)</fullName>
    </submittedName>
</protein>
<dbReference type="Pfam" id="PF01522">
    <property type="entry name" value="Polysacc_deac_1"/>
    <property type="match status" value="1"/>
</dbReference>
<dbReference type="GO" id="GO:0016810">
    <property type="term" value="F:hydrolase activity, acting on carbon-nitrogen (but not peptide) bonds"/>
    <property type="evidence" value="ECO:0007669"/>
    <property type="project" value="InterPro"/>
</dbReference>
<dbReference type="SMART" id="SM00728">
    <property type="entry name" value="ChW"/>
    <property type="match status" value="2"/>
</dbReference>
<feature type="domain" description="NodB homology" evidence="3">
    <location>
        <begin position="218"/>
        <end position="394"/>
    </location>
</feature>
<dbReference type="GO" id="GO:0046872">
    <property type="term" value="F:metal ion binding"/>
    <property type="evidence" value="ECO:0007669"/>
    <property type="project" value="UniProtKB-KW"/>
</dbReference>
<dbReference type="Gene3D" id="3.20.20.370">
    <property type="entry name" value="Glycoside hydrolase/deacetylase"/>
    <property type="match status" value="1"/>
</dbReference>
<dbReference type="CDD" id="cd10954">
    <property type="entry name" value="CE4_CtAXE_like"/>
    <property type="match status" value="1"/>
</dbReference>
<evidence type="ECO:0000256" key="2">
    <source>
        <dbReference type="ARBA" id="ARBA00022801"/>
    </source>
</evidence>
<evidence type="ECO:0000313" key="4">
    <source>
        <dbReference type="EMBL" id="MDQ0153260.1"/>
    </source>
</evidence>
<keyword evidence="1" id="KW-0479">Metal-binding</keyword>
<reference evidence="4" key="1">
    <citation type="submission" date="2023-07" db="EMBL/GenBank/DDBJ databases">
        <title>Genomic Encyclopedia of Type Strains, Phase IV (KMG-IV): sequencing the most valuable type-strain genomes for metagenomic binning, comparative biology and taxonomic classification.</title>
        <authorList>
            <person name="Goeker M."/>
        </authorList>
    </citation>
    <scope>NUCLEOTIDE SEQUENCE</scope>
    <source>
        <strain evidence="4">DSM 19659</strain>
    </source>
</reference>
<name>A0AAE3VC47_9FIRM</name>
<sequence>MERTNRSAQVQHHRKHQRRRGNFRGFLSLGIVLLLTLMMSNQASDLSQPIRAAEAQPAAVMGSVYAMEFHSTGWTDWSADNRNLADSKNYPTAFKAGLQNQSSSLTGTLQYQVNVSGYGWTEVCENGKVAGNEGGEAALEGIRVWLNGDLEANYDVYTMAMVKGQWTDWVMNGQDAGQVGVGTHIDGVRIAVVKKGEKPAELPAAPVYSGGAVDPSKPMVALTFDDGPSRFDNRILDALEANGGRATFFMVGYLVPQYKPVVQRMIADGCELGNHSWKHENLSKLSEAGVRESIQKTNDAIAAIAGAPATVVRPPYGATGGHAKSTIGAMGYASILWNIDTLDWKTKNADSSVNAVLNSVKDGDIILMHSIYGASAEAAERIIPELKRRGYQLVTVSELANARGGMSAGKSYGSFR</sequence>
<gene>
    <name evidence="4" type="ORF">J2S20_001970</name>
</gene>
<dbReference type="SUPFAM" id="SSF88713">
    <property type="entry name" value="Glycoside hydrolase/deacetylase"/>
    <property type="match status" value="1"/>
</dbReference>
<dbReference type="EMBL" id="JAUSTO010000015">
    <property type="protein sequence ID" value="MDQ0153260.1"/>
    <property type="molecule type" value="Genomic_DNA"/>
</dbReference>
<dbReference type="InterPro" id="IPR050248">
    <property type="entry name" value="Polysacc_deacetylase_ArnD"/>
</dbReference>
<dbReference type="AlphaFoldDB" id="A0AAE3VC47"/>
<dbReference type="Pfam" id="PF07538">
    <property type="entry name" value="ChW"/>
    <property type="match status" value="1"/>
</dbReference>
<dbReference type="InterPro" id="IPR002509">
    <property type="entry name" value="NODB_dom"/>
</dbReference>
<dbReference type="GO" id="GO:0016020">
    <property type="term" value="C:membrane"/>
    <property type="evidence" value="ECO:0007669"/>
    <property type="project" value="TreeGrafter"/>
</dbReference>
<accession>A0AAE3VC47</accession>
<dbReference type="InterPro" id="IPR011330">
    <property type="entry name" value="Glyco_hydro/deAcase_b/a-brl"/>
</dbReference>
<evidence type="ECO:0000259" key="3">
    <source>
        <dbReference type="PROSITE" id="PS51677"/>
    </source>
</evidence>
<dbReference type="InterPro" id="IPR006637">
    <property type="entry name" value="ChW"/>
</dbReference>
<evidence type="ECO:0000313" key="5">
    <source>
        <dbReference type="Proteomes" id="UP001241537"/>
    </source>
</evidence>
<organism evidence="4 5">
    <name type="scientific">Moryella indoligenes</name>
    <dbReference type="NCBI Taxonomy" id="371674"/>
    <lineage>
        <taxon>Bacteria</taxon>
        <taxon>Bacillati</taxon>
        <taxon>Bacillota</taxon>
        <taxon>Clostridia</taxon>
        <taxon>Lachnospirales</taxon>
        <taxon>Lachnospiraceae</taxon>
        <taxon>Moryella</taxon>
    </lineage>
</organism>
<dbReference type="PANTHER" id="PTHR10587:SF133">
    <property type="entry name" value="CHITIN DEACETYLASE 1-RELATED"/>
    <property type="match status" value="1"/>
</dbReference>
<dbReference type="PANTHER" id="PTHR10587">
    <property type="entry name" value="GLYCOSYL TRANSFERASE-RELATED"/>
    <property type="match status" value="1"/>
</dbReference>
<dbReference type="PROSITE" id="PS51677">
    <property type="entry name" value="NODB"/>
    <property type="match status" value="1"/>
</dbReference>
<dbReference type="GO" id="GO:0005975">
    <property type="term" value="P:carbohydrate metabolic process"/>
    <property type="evidence" value="ECO:0007669"/>
    <property type="project" value="InterPro"/>
</dbReference>
<proteinExistence type="predicted"/>
<dbReference type="Proteomes" id="UP001241537">
    <property type="component" value="Unassembled WGS sequence"/>
</dbReference>
<dbReference type="RefSeq" id="WP_106611744.1">
    <property type="nucleotide sequence ID" value="NZ_JAUSTO010000015.1"/>
</dbReference>